<proteinExistence type="inferred from homology"/>
<evidence type="ECO:0000256" key="16">
    <source>
        <dbReference type="ARBA" id="ARBA00049209"/>
    </source>
</evidence>
<comment type="function">
    <text evidence="17">Catalyzes the dehydration of the S-form of NAD(P)HX at the expense of ADP, which is converted to AMP. Together with NAD(P)HX epimerase, which catalyzes the epimerization of the S- and R-forms, the enzyme allows the repair of both epimers of NAD(P)HX, a damaged form of NAD(P)H that is a result of enzymatic or heat-dependent hydration.</text>
</comment>
<evidence type="ECO:0000256" key="10">
    <source>
        <dbReference type="ARBA" id="ARBA00023027"/>
    </source>
</evidence>
<dbReference type="PROSITE" id="PS51385">
    <property type="entry name" value="YJEF_N"/>
    <property type="match status" value="1"/>
</dbReference>
<comment type="cofactor">
    <cofactor evidence="17">
        <name>Mg(2+)</name>
        <dbReference type="ChEBI" id="CHEBI:18420"/>
    </cofactor>
</comment>
<keyword evidence="11 18" id="KW-0413">Isomerase</keyword>
<evidence type="ECO:0000313" key="22">
    <source>
        <dbReference type="Proteomes" id="UP000469430"/>
    </source>
</evidence>
<keyword evidence="7 17" id="KW-0067">ATP-binding</keyword>
<feature type="binding site" evidence="17">
    <location>
        <position position="240"/>
    </location>
    <ligand>
        <name>(6S)-NADPHX</name>
        <dbReference type="ChEBI" id="CHEBI:64076"/>
    </ligand>
</feature>
<dbReference type="Pfam" id="PF01256">
    <property type="entry name" value="Carb_kinase"/>
    <property type="match status" value="1"/>
</dbReference>
<dbReference type="NCBIfam" id="TIGR00197">
    <property type="entry name" value="yjeF_nterm"/>
    <property type="match status" value="1"/>
</dbReference>
<keyword evidence="8 17" id="KW-0521">NADP</keyword>
<dbReference type="Pfam" id="PF03853">
    <property type="entry name" value="YjeF_N"/>
    <property type="match status" value="1"/>
</dbReference>
<sequence>MPMSDPILAVAQMRAAEQQLIDDGTDVHELMRRAGQGAAAWVWRMAAGRPVTVLCGPGNNGGDGYVLAKWLRAKGSPVCVIALQPPRTDAARRAAELYGGPVQPSAGDISGDILVECLFGTGQNRPLDVATQALLDHCVARHRRVVAIDLPANVDADSGALLGPVATQAMTLALGAWKPAHWLMPAAMHMGLRQRVEIGLAPITGGLRLALSDPLNAPAPDAHKYTRGMVGVIGGDMPGAALLAAKAAMHGGAGYVKLLPQQTPAVVPDALVVDTKPLPHALDDPRFAALLVGPGLGRGDAALERLAKVLAAARPTVIDADALHLLEPGMVKGRSDLVVTPHEGELARLCARFGIPAGSKLARVQALSQVSGLTVLAKGPDTVLAAADGYCAILPPATPWLSTAGTGDVLAGLLASRLATGAAPVRAAAQASRIHAQAARASGAAWNADGLVKALPAAYAALL</sequence>
<feature type="binding site" evidence="17">
    <location>
        <begin position="378"/>
        <end position="382"/>
    </location>
    <ligand>
        <name>AMP</name>
        <dbReference type="ChEBI" id="CHEBI:456215"/>
    </ligand>
</feature>
<keyword evidence="9 18" id="KW-0630">Potassium</keyword>
<comment type="similarity">
    <text evidence="3 18">In the N-terminal section; belongs to the NnrE/AIBP family.</text>
</comment>
<dbReference type="GO" id="GO:0110051">
    <property type="term" value="P:metabolite repair"/>
    <property type="evidence" value="ECO:0007669"/>
    <property type="project" value="TreeGrafter"/>
</dbReference>
<dbReference type="GO" id="GO:0052855">
    <property type="term" value="F:ADP-dependent NAD(P)H-hydrate dehydratase activity"/>
    <property type="evidence" value="ECO:0007669"/>
    <property type="project" value="UniProtKB-UniRule"/>
</dbReference>
<evidence type="ECO:0000256" key="2">
    <source>
        <dbReference type="ARBA" id="ARBA00000909"/>
    </source>
</evidence>
<comment type="similarity">
    <text evidence="4 18">In the C-terminal section; belongs to the NnrD/CARKD family.</text>
</comment>
<comment type="catalytic activity">
    <reaction evidence="1 18">
        <text>(6R)-NADHX = (6S)-NADHX</text>
        <dbReference type="Rhea" id="RHEA:32215"/>
        <dbReference type="ChEBI" id="CHEBI:64074"/>
        <dbReference type="ChEBI" id="CHEBI:64075"/>
        <dbReference type="EC" id="5.1.99.6"/>
    </reaction>
</comment>
<evidence type="ECO:0000259" key="20">
    <source>
        <dbReference type="PROSITE" id="PS51385"/>
    </source>
</evidence>
<evidence type="ECO:0000256" key="7">
    <source>
        <dbReference type="ARBA" id="ARBA00022840"/>
    </source>
</evidence>
<feature type="binding site" evidence="17">
    <location>
        <position position="295"/>
    </location>
    <ligand>
        <name>(6S)-NADPHX</name>
        <dbReference type="ChEBI" id="CHEBI:64076"/>
    </ligand>
</feature>
<evidence type="ECO:0000259" key="19">
    <source>
        <dbReference type="PROSITE" id="PS51383"/>
    </source>
</evidence>
<name>A0A6I4TXP2_9SPHN</name>
<evidence type="ECO:0000256" key="13">
    <source>
        <dbReference type="ARBA" id="ARBA00023268"/>
    </source>
</evidence>
<keyword evidence="22" id="KW-1185">Reference proteome</keyword>
<dbReference type="SUPFAM" id="SSF53613">
    <property type="entry name" value="Ribokinase-like"/>
    <property type="match status" value="1"/>
</dbReference>
<evidence type="ECO:0000256" key="17">
    <source>
        <dbReference type="HAMAP-Rule" id="MF_01965"/>
    </source>
</evidence>
<dbReference type="Proteomes" id="UP000469430">
    <property type="component" value="Unassembled WGS sequence"/>
</dbReference>
<dbReference type="PROSITE" id="PS01050">
    <property type="entry name" value="YJEF_C_2"/>
    <property type="match status" value="1"/>
</dbReference>
<evidence type="ECO:0000256" key="11">
    <source>
        <dbReference type="ARBA" id="ARBA00023235"/>
    </source>
</evidence>
<dbReference type="GO" id="GO:0046872">
    <property type="term" value="F:metal ion binding"/>
    <property type="evidence" value="ECO:0007669"/>
    <property type="project" value="UniProtKB-UniRule"/>
</dbReference>
<comment type="similarity">
    <text evidence="17">Belongs to the NnrD/CARKD family.</text>
</comment>
<feature type="binding site" evidence="17">
    <location>
        <position position="342"/>
    </location>
    <ligand>
        <name>(6S)-NADPHX</name>
        <dbReference type="ChEBI" id="CHEBI:64076"/>
    </ligand>
</feature>
<comment type="subunit">
    <text evidence="17">Homotetramer.</text>
</comment>
<evidence type="ECO:0000256" key="6">
    <source>
        <dbReference type="ARBA" id="ARBA00022741"/>
    </source>
</evidence>
<dbReference type="AlphaFoldDB" id="A0A6I4TXP2"/>
<dbReference type="Gene3D" id="3.40.50.10260">
    <property type="entry name" value="YjeF N-terminal domain"/>
    <property type="match status" value="1"/>
</dbReference>
<comment type="catalytic activity">
    <reaction evidence="15 17 18">
        <text>(6S)-NADHX + ADP = AMP + phosphate + NADH + H(+)</text>
        <dbReference type="Rhea" id="RHEA:32223"/>
        <dbReference type="ChEBI" id="CHEBI:15378"/>
        <dbReference type="ChEBI" id="CHEBI:43474"/>
        <dbReference type="ChEBI" id="CHEBI:57945"/>
        <dbReference type="ChEBI" id="CHEBI:64074"/>
        <dbReference type="ChEBI" id="CHEBI:456215"/>
        <dbReference type="ChEBI" id="CHEBI:456216"/>
        <dbReference type="EC" id="4.2.1.136"/>
    </reaction>
</comment>
<dbReference type="GO" id="GO:0005524">
    <property type="term" value="F:ATP binding"/>
    <property type="evidence" value="ECO:0007669"/>
    <property type="project" value="UniProtKB-UniRule"/>
</dbReference>
<dbReference type="EMBL" id="WTYJ01000002">
    <property type="protein sequence ID" value="MXO99851.1"/>
    <property type="molecule type" value="Genomic_DNA"/>
</dbReference>
<evidence type="ECO:0000256" key="9">
    <source>
        <dbReference type="ARBA" id="ARBA00022958"/>
    </source>
</evidence>
<evidence type="ECO:0000256" key="8">
    <source>
        <dbReference type="ARBA" id="ARBA00022857"/>
    </source>
</evidence>
<dbReference type="PROSITE" id="PS51383">
    <property type="entry name" value="YJEF_C_3"/>
    <property type="match status" value="1"/>
</dbReference>
<comment type="cofactor">
    <cofactor evidence="18">
        <name>K(+)</name>
        <dbReference type="ChEBI" id="CHEBI:29103"/>
    </cofactor>
    <text evidence="18">Binds 1 potassium ion per subunit.</text>
</comment>
<evidence type="ECO:0000256" key="1">
    <source>
        <dbReference type="ARBA" id="ARBA00000013"/>
    </source>
</evidence>
<evidence type="ECO:0000256" key="5">
    <source>
        <dbReference type="ARBA" id="ARBA00022723"/>
    </source>
</evidence>
<dbReference type="SUPFAM" id="SSF64153">
    <property type="entry name" value="YjeF N-terminal domain-like"/>
    <property type="match status" value="1"/>
</dbReference>
<dbReference type="Gene3D" id="3.40.1190.20">
    <property type="match status" value="1"/>
</dbReference>
<protein>
    <recommendedName>
        <fullName evidence="17">ADP-dependent (S)-NAD(P)H-hydrate dehydratase</fullName>
        <ecNumber evidence="17">4.2.1.136</ecNumber>
    </recommendedName>
    <alternativeName>
        <fullName evidence="17">ADP-dependent NAD(P)HX dehydratase</fullName>
    </alternativeName>
</protein>
<dbReference type="GO" id="GO:0052856">
    <property type="term" value="F:NAD(P)HX epimerase activity"/>
    <property type="evidence" value="ECO:0007669"/>
    <property type="project" value="UniProtKB-EC"/>
</dbReference>
<evidence type="ECO:0000256" key="15">
    <source>
        <dbReference type="ARBA" id="ARBA00048238"/>
    </source>
</evidence>
<dbReference type="PANTHER" id="PTHR12592:SF0">
    <property type="entry name" value="ATP-DEPENDENT (S)-NAD(P)H-HYDRATE DEHYDRATASE"/>
    <property type="match status" value="1"/>
</dbReference>
<dbReference type="HAMAP" id="MF_01965">
    <property type="entry name" value="NADHX_dehydratase"/>
    <property type="match status" value="1"/>
</dbReference>
<evidence type="ECO:0000256" key="4">
    <source>
        <dbReference type="ARBA" id="ARBA00009524"/>
    </source>
</evidence>
<keyword evidence="13" id="KW-0511">Multifunctional enzyme</keyword>
<comment type="caution">
    <text evidence="21">The sequence shown here is derived from an EMBL/GenBank/DDBJ whole genome shotgun (WGS) entry which is preliminary data.</text>
</comment>
<evidence type="ECO:0000256" key="12">
    <source>
        <dbReference type="ARBA" id="ARBA00023239"/>
    </source>
</evidence>
<dbReference type="NCBIfam" id="TIGR00196">
    <property type="entry name" value="yjeF_cterm"/>
    <property type="match status" value="1"/>
</dbReference>
<dbReference type="GO" id="GO:0046496">
    <property type="term" value="P:nicotinamide nucleotide metabolic process"/>
    <property type="evidence" value="ECO:0007669"/>
    <property type="project" value="UniProtKB-UniRule"/>
</dbReference>
<accession>A0A6I4TXP2</accession>
<evidence type="ECO:0000256" key="18">
    <source>
        <dbReference type="PIRNR" id="PIRNR017184"/>
    </source>
</evidence>
<dbReference type="InterPro" id="IPR000631">
    <property type="entry name" value="CARKD"/>
</dbReference>
<dbReference type="CDD" id="cd01171">
    <property type="entry name" value="YXKO-related"/>
    <property type="match status" value="1"/>
</dbReference>
<gene>
    <name evidence="17" type="primary">nnrD</name>
    <name evidence="21" type="ORF">GRI97_12730</name>
</gene>
<reference evidence="21 22" key="1">
    <citation type="submission" date="2019-12" db="EMBL/GenBank/DDBJ databases">
        <title>Genomic-based taxomic classification of the family Erythrobacteraceae.</title>
        <authorList>
            <person name="Xu L."/>
        </authorList>
    </citation>
    <scope>NUCLEOTIDE SEQUENCE [LARGE SCALE GENOMIC DNA]</scope>
    <source>
        <strain evidence="21 22">S36</strain>
    </source>
</reference>
<feature type="domain" description="YjeF C-terminal" evidence="19">
    <location>
        <begin position="207"/>
        <end position="462"/>
    </location>
</feature>
<dbReference type="InterPro" id="IPR004443">
    <property type="entry name" value="YjeF_N_dom"/>
</dbReference>
<comment type="function">
    <text evidence="14 18">Bifunctional enzyme that catalyzes the epimerization of the S- and R-forms of NAD(P)HX and the dehydration of the S-form of NAD(P)HX at the expense of ADP, which is converted to AMP. This allows the repair of both epimers of NAD(P)HX, a damaged form of NAD(P)H that is a result of enzymatic or heat-dependent hydration.</text>
</comment>
<dbReference type="EC" id="4.2.1.136" evidence="17"/>
<feature type="binding site" evidence="17">
    <location>
        <position position="408"/>
    </location>
    <ligand>
        <name>(6S)-NADPHX</name>
        <dbReference type="ChEBI" id="CHEBI:64076"/>
    </ligand>
</feature>
<comment type="catalytic activity">
    <reaction evidence="2 18">
        <text>(6R)-NADPHX = (6S)-NADPHX</text>
        <dbReference type="Rhea" id="RHEA:32227"/>
        <dbReference type="ChEBI" id="CHEBI:64076"/>
        <dbReference type="ChEBI" id="CHEBI:64077"/>
        <dbReference type="EC" id="5.1.99.6"/>
    </reaction>
</comment>
<keyword evidence="12 17" id="KW-0456">Lyase</keyword>
<comment type="catalytic activity">
    <reaction evidence="16 17 18">
        <text>(6S)-NADPHX + ADP = AMP + phosphate + NADPH + H(+)</text>
        <dbReference type="Rhea" id="RHEA:32235"/>
        <dbReference type="ChEBI" id="CHEBI:15378"/>
        <dbReference type="ChEBI" id="CHEBI:43474"/>
        <dbReference type="ChEBI" id="CHEBI:57783"/>
        <dbReference type="ChEBI" id="CHEBI:64076"/>
        <dbReference type="ChEBI" id="CHEBI:456215"/>
        <dbReference type="ChEBI" id="CHEBI:456216"/>
        <dbReference type="EC" id="4.2.1.136"/>
    </reaction>
</comment>
<evidence type="ECO:0000256" key="14">
    <source>
        <dbReference type="ARBA" id="ARBA00025153"/>
    </source>
</evidence>
<dbReference type="OrthoDB" id="9806925at2"/>
<dbReference type="PIRSF" id="PIRSF017184">
    <property type="entry name" value="Nnr"/>
    <property type="match status" value="1"/>
</dbReference>
<feature type="domain" description="YjeF N-terminal" evidence="20">
    <location>
        <begin position="13"/>
        <end position="206"/>
    </location>
</feature>
<keyword evidence="5 18" id="KW-0479">Metal-binding</keyword>
<dbReference type="InterPro" id="IPR030677">
    <property type="entry name" value="Nnr"/>
</dbReference>
<feature type="binding site" evidence="17">
    <location>
        <position position="407"/>
    </location>
    <ligand>
        <name>AMP</name>
        <dbReference type="ChEBI" id="CHEBI:456215"/>
    </ligand>
</feature>
<dbReference type="InterPro" id="IPR017953">
    <property type="entry name" value="Carbohydrate_kinase_pred_CS"/>
</dbReference>
<evidence type="ECO:0000313" key="21">
    <source>
        <dbReference type="EMBL" id="MXO99851.1"/>
    </source>
</evidence>
<organism evidence="21 22">
    <name type="scientific">Croceibacterium xixiisoli</name>
    <dbReference type="NCBI Taxonomy" id="1476466"/>
    <lineage>
        <taxon>Bacteria</taxon>
        <taxon>Pseudomonadati</taxon>
        <taxon>Pseudomonadota</taxon>
        <taxon>Alphaproteobacteria</taxon>
        <taxon>Sphingomonadales</taxon>
        <taxon>Erythrobacteraceae</taxon>
        <taxon>Croceibacterium</taxon>
    </lineage>
</organism>
<dbReference type="InterPro" id="IPR036652">
    <property type="entry name" value="YjeF_N_dom_sf"/>
</dbReference>
<dbReference type="InterPro" id="IPR029056">
    <property type="entry name" value="Ribokinase-like"/>
</dbReference>
<evidence type="ECO:0000256" key="3">
    <source>
        <dbReference type="ARBA" id="ARBA00006001"/>
    </source>
</evidence>
<keyword evidence="10 17" id="KW-0520">NAD</keyword>
<keyword evidence="6 17" id="KW-0547">Nucleotide-binding</keyword>
<dbReference type="RefSeq" id="WP_161391543.1">
    <property type="nucleotide sequence ID" value="NZ_JBHSCP010000001.1"/>
</dbReference>
<dbReference type="PANTHER" id="PTHR12592">
    <property type="entry name" value="ATP-DEPENDENT (S)-NAD(P)H-HYDRATE DEHYDRATASE FAMILY MEMBER"/>
    <property type="match status" value="1"/>
</dbReference>